<gene>
    <name evidence="6" type="ordered locus">Runsl_5167</name>
</gene>
<evidence type="ECO:0000313" key="7">
    <source>
        <dbReference type="Proteomes" id="UP000000493"/>
    </source>
</evidence>
<keyword evidence="4" id="KW-0460">Magnesium</keyword>
<dbReference type="RefSeq" id="WP_013930741.1">
    <property type="nucleotide sequence ID" value="NC_015703.1"/>
</dbReference>
<dbReference type="InterPro" id="IPR023198">
    <property type="entry name" value="PGP-like_dom2"/>
</dbReference>
<dbReference type="PANTHER" id="PTHR46193:SF18">
    <property type="entry name" value="HEXITOL PHOSPHATASE B"/>
    <property type="match status" value="1"/>
</dbReference>
<dbReference type="AlphaFoldDB" id="A0A7U3ZQF3"/>
<dbReference type="EMBL" id="CP002859">
    <property type="protein sequence ID" value="AEI51467.1"/>
    <property type="molecule type" value="Genomic_DNA"/>
</dbReference>
<dbReference type="Gene3D" id="3.40.50.1000">
    <property type="entry name" value="HAD superfamily/HAD-like"/>
    <property type="match status" value="1"/>
</dbReference>
<evidence type="ECO:0000256" key="2">
    <source>
        <dbReference type="ARBA" id="ARBA00006171"/>
    </source>
</evidence>
<dbReference type="InterPro" id="IPR041492">
    <property type="entry name" value="HAD_2"/>
</dbReference>
<keyword evidence="3" id="KW-0479">Metal-binding</keyword>
<dbReference type="InterPro" id="IPR006439">
    <property type="entry name" value="HAD-SF_hydro_IA"/>
</dbReference>
<dbReference type="PANTHER" id="PTHR46193">
    <property type="entry name" value="6-PHOSPHOGLUCONATE PHOSPHATASE"/>
    <property type="match status" value="1"/>
</dbReference>
<dbReference type="KEGG" id="rsi:Runsl_5167"/>
<dbReference type="SFLD" id="SFLDS00003">
    <property type="entry name" value="Haloacid_Dehalogenase"/>
    <property type="match status" value="1"/>
</dbReference>
<dbReference type="SFLD" id="SFLDG01135">
    <property type="entry name" value="C1.5.6:_HAD__Beta-PGM__Phospha"/>
    <property type="match status" value="1"/>
</dbReference>
<organism evidence="6 7">
    <name type="scientific">Runella slithyformis (strain ATCC 29530 / DSM 19594 / LMG 11500 / NCIMB 11436 / LSU 4)</name>
    <dbReference type="NCBI Taxonomy" id="761193"/>
    <lineage>
        <taxon>Bacteria</taxon>
        <taxon>Pseudomonadati</taxon>
        <taxon>Bacteroidota</taxon>
        <taxon>Cytophagia</taxon>
        <taxon>Cytophagales</taxon>
        <taxon>Spirosomataceae</taxon>
        <taxon>Runella</taxon>
    </lineage>
</organism>
<dbReference type="SFLD" id="SFLDG01129">
    <property type="entry name" value="C1.5:_HAD__Beta-PGM__Phosphata"/>
    <property type="match status" value="1"/>
</dbReference>
<evidence type="ECO:0000256" key="4">
    <source>
        <dbReference type="ARBA" id="ARBA00022842"/>
    </source>
</evidence>
<dbReference type="PRINTS" id="PR00413">
    <property type="entry name" value="HADHALOGNASE"/>
</dbReference>
<name>A0A7U3ZQF3_RUNSL</name>
<dbReference type="NCBIfam" id="TIGR01509">
    <property type="entry name" value="HAD-SF-IA-v3"/>
    <property type="match status" value="1"/>
</dbReference>
<keyword evidence="6" id="KW-0378">Hydrolase</keyword>
<protein>
    <submittedName>
        <fullName evidence="6">HAD-superfamily hydrolase, subfamily IA, variant 3</fullName>
    </submittedName>
</protein>
<dbReference type="SUPFAM" id="SSF56784">
    <property type="entry name" value="HAD-like"/>
    <property type="match status" value="1"/>
</dbReference>
<evidence type="ECO:0000256" key="3">
    <source>
        <dbReference type="ARBA" id="ARBA00022723"/>
    </source>
</evidence>
<dbReference type="Proteomes" id="UP000000493">
    <property type="component" value="Chromosome"/>
</dbReference>
<evidence type="ECO:0000256" key="1">
    <source>
        <dbReference type="ARBA" id="ARBA00001946"/>
    </source>
</evidence>
<reference evidence="7" key="1">
    <citation type="submission" date="2011-06" db="EMBL/GenBank/DDBJ databases">
        <title>The complete genome of chromosome of Runella slithyformis DSM 19594.</title>
        <authorList>
            <consortium name="US DOE Joint Genome Institute (JGI-PGF)"/>
            <person name="Lucas S."/>
            <person name="Han J."/>
            <person name="Lapidus A."/>
            <person name="Bruce D."/>
            <person name="Goodwin L."/>
            <person name="Pitluck S."/>
            <person name="Peters L."/>
            <person name="Kyrpides N."/>
            <person name="Mavromatis K."/>
            <person name="Ivanova N."/>
            <person name="Ovchinnikova G."/>
            <person name="Zhang X."/>
            <person name="Misra M."/>
            <person name="Detter J.C."/>
            <person name="Tapia R."/>
            <person name="Han C."/>
            <person name="Land M."/>
            <person name="Hauser L."/>
            <person name="Markowitz V."/>
            <person name="Cheng J.-F."/>
            <person name="Hugenholtz P."/>
            <person name="Woyke T."/>
            <person name="Wu D."/>
            <person name="Tindall B."/>
            <person name="Faehrich R."/>
            <person name="Brambilla E."/>
            <person name="Klenk H.-P."/>
            <person name="Eisen J.A."/>
        </authorList>
    </citation>
    <scope>NUCLEOTIDE SEQUENCE [LARGE SCALE GENOMIC DNA]</scope>
    <source>
        <strain evidence="7">ATCC 29530 / DSM 19594 / LMG 11500 / NCIMB 11436 / LSU 4</strain>
    </source>
</reference>
<evidence type="ECO:0000256" key="5">
    <source>
        <dbReference type="ARBA" id="ARBA00023277"/>
    </source>
</evidence>
<keyword evidence="5" id="KW-0119">Carbohydrate metabolism</keyword>
<keyword evidence="7" id="KW-1185">Reference proteome</keyword>
<dbReference type="InterPro" id="IPR051600">
    <property type="entry name" value="Beta-PGM-like"/>
</dbReference>
<evidence type="ECO:0000313" key="6">
    <source>
        <dbReference type="EMBL" id="AEI51467.1"/>
    </source>
</evidence>
<dbReference type="GO" id="GO:0016787">
    <property type="term" value="F:hydrolase activity"/>
    <property type="evidence" value="ECO:0007669"/>
    <property type="project" value="UniProtKB-KW"/>
</dbReference>
<sequence>MSQLAVIFDMDGVIADTNPTHDVAWRQFLNRYEIVPTEDELQNHMYGKHNSYILSYFLKREIVADELLRLQFEKEALFRELYTGIAQPLPGLLAFLKDLHKNGVRLGIATSAPVENLEMMVGQIPLLKEVMSSMLSEKDVSHHKPHPEVYLKSAAGLGIDPSRCIVFEDSVSGVKAGLAAGMKVVGVTTSHAAADLPPCSGYVNDYLGLSFEFIQHLLNQSVSV</sequence>
<comment type="similarity">
    <text evidence="2">Belongs to the HAD-like hydrolase superfamily. CbbY/CbbZ/Gph/YieH family.</text>
</comment>
<reference evidence="6 7" key="2">
    <citation type="journal article" date="2012" name="Stand. Genomic Sci.">
        <title>Complete genome sequence of the aquatic bacterium Runella slithyformis type strain (LSU 4(T)).</title>
        <authorList>
            <person name="Copeland A."/>
            <person name="Zhang X."/>
            <person name="Misra M."/>
            <person name="Lapidus A."/>
            <person name="Nolan M."/>
            <person name="Lucas S."/>
            <person name="Deshpande S."/>
            <person name="Cheng J.F."/>
            <person name="Tapia R."/>
            <person name="Goodwin L.A."/>
            <person name="Pitluck S."/>
            <person name="Liolios K."/>
            <person name="Pagani I."/>
            <person name="Ivanova N."/>
            <person name="Mikhailova N."/>
            <person name="Pati A."/>
            <person name="Chen A."/>
            <person name="Palaniappan K."/>
            <person name="Land M."/>
            <person name="Hauser L."/>
            <person name="Pan C."/>
            <person name="Jeffries C.D."/>
            <person name="Detter J.C."/>
            <person name="Brambilla E.M."/>
            <person name="Rohde M."/>
            <person name="Djao O.D."/>
            <person name="Goker M."/>
            <person name="Sikorski J."/>
            <person name="Tindall B.J."/>
            <person name="Woyke T."/>
            <person name="Bristow J."/>
            <person name="Eisen J.A."/>
            <person name="Markowitz V."/>
            <person name="Hugenholtz P."/>
            <person name="Kyrpides N.C."/>
            <person name="Klenk H.P."/>
            <person name="Mavromatis K."/>
        </authorList>
    </citation>
    <scope>NUCLEOTIDE SEQUENCE [LARGE SCALE GENOMIC DNA]</scope>
    <source>
        <strain evidence="7">ATCC 29530 / DSM 19594 / LMG 11500 / NCIMB 11436 / LSU 4</strain>
    </source>
</reference>
<proteinExistence type="inferred from homology"/>
<dbReference type="InterPro" id="IPR023214">
    <property type="entry name" value="HAD_sf"/>
</dbReference>
<dbReference type="GO" id="GO:0046872">
    <property type="term" value="F:metal ion binding"/>
    <property type="evidence" value="ECO:0007669"/>
    <property type="project" value="UniProtKB-KW"/>
</dbReference>
<comment type="cofactor">
    <cofactor evidence="1">
        <name>Mg(2+)</name>
        <dbReference type="ChEBI" id="CHEBI:18420"/>
    </cofactor>
</comment>
<dbReference type="InterPro" id="IPR036412">
    <property type="entry name" value="HAD-like_sf"/>
</dbReference>
<dbReference type="Gene3D" id="1.10.150.240">
    <property type="entry name" value="Putative phosphatase, domain 2"/>
    <property type="match status" value="1"/>
</dbReference>
<accession>A0A7U3ZQF3</accession>
<dbReference type="CDD" id="cd07505">
    <property type="entry name" value="HAD_BPGM-like"/>
    <property type="match status" value="1"/>
</dbReference>
<dbReference type="Pfam" id="PF13419">
    <property type="entry name" value="HAD_2"/>
    <property type="match status" value="1"/>
</dbReference>